<evidence type="ECO:0000313" key="2">
    <source>
        <dbReference type="EMBL" id="KAE9319700.1"/>
    </source>
</evidence>
<protein>
    <recommendedName>
        <fullName evidence="4">Secreted protein</fullName>
    </recommendedName>
</protein>
<evidence type="ECO:0008006" key="4">
    <source>
        <dbReference type="Google" id="ProtNLM"/>
    </source>
</evidence>
<reference evidence="2 3" key="1">
    <citation type="submission" date="2018-09" db="EMBL/GenBank/DDBJ databases">
        <title>Genomic investigation of the strawberry pathogen Phytophthora fragariae indicates pathogenicity is determined by transcriptional variation in three key races.</title>
        <authorList>
            <person name="Adams T.M."/>
            <person name="Armitage A.D."/>
            <person name="Sobczyk M.K."/>
            <person name="Bates H.J."/>
            <person name="Dunwell J.M."/>
            <person name="Nellist C.F."/>
            <person name="Harrison R.J."/>
        </authorList>
    </citation>
    <scope>NUCLEOTIDE SEQUENCE [LARGE SCALE GENOMIC DNA]</scope>
    <source>
        <strain evidence="2 3">NOV-77</strain>
    </source>
</reference>
<organism evidence="2 3">
    <name type="scientific">Phytophthora fragariae</name>
    <dbReference type="NCBI Taxonomy" id="53985"/>
    <lineage>
        <taxon>Eukaryota</taxon>
        <taxon>Sar</taxon>
        <taxon>Stramenopiles</taxon>
        <taxon>Oomycota</taxon>
        <taxon>Peronosporomycetes</taxon>
        <taxon>Peronosporales</taxon>
        <taxon>Peronosporaceae</taxon>
        <taxon>Phytophthora</taxon>
    </lineage>
</organism>
<proteinExistence type="predicted"/>
<dbReference type="EMBL" id="QXFY01001367">
    <property type="protein sequence ID" value="KAE9319700.1"/>
    <property type="molecule type" value="Genomic_DNA"/>
</dbReference>
<evidence type="ECO:0000256" key="1">
    <source>
        <dbReference type="SAM" id="SignalP"/>
    </source>
</evidence>
<evidence type="ECO:0000313" key="3">
    <source>
        <dbReference type="Proteomes" id="UP000486351"/>
    </source>
</evidence>
<feature type="chain" id="PRO_5026335435" description="Secreted protein" evidence="1">
    <location>
        <begin position="26"/>
        <end position="116"/>
    </location>
</feature>
<comment type="caution">
    <text evidence="2">The sequence shown here is derived from an EMBL/GenBank/DDBJ whole genome shotgun (WGS) entry which is preliminary data.</text>
</comment>
<dbReference type="Proteomes" id="UP000486351">
    <property type="component" value="Unassembled WGS sequence"/>
</dbReference>
<keyword evidence="1" id="KW-0732">Signal</keyword>
<sequence length="116" mass="12898">MIDRCIGAGFLARLFVATLLALGAGHTHRSLYVRQPDPAWPGRWRSSRWCRRPDGLGAGGSGKDCHPVRPAPTRLLPPWAPRARATPPHLLHCRPCRRRPRAHPARGCYPCARQTA</sequence>
<dbReference type="AlphaFoldDB" id="A0A6G0R605"/>
<name>A0A6G0R605_9STRA</name>
<gene>
    <name evidence="2" type="ORF">PF008_g18210</name>
</gene>
<accession>A0A6G0R605</accession>
<feature type="signal peptide" evidence="1">
    <location>
        <begin position="1"/>
        <end position="25"/>
    </location>
</feature>